<proteinExistence type="predicted"/>
<dbReference type="RefSeq" id="WP_317081616.1">
    <property type="nucleotide sequence ID" value="NZ_CP136594.1"/>
</dbReference>
<sequence length="145" mass="14880">MGDEDQSGSANQPQIPLRISIEADIRFNRLAFAGAGAGEVQIDPASGSTRTDGGLVDLGGLALTGSARITGEPGRAVRVDLPHSIRLTSQTGGHADLVSLQTSLSPSPRIGPDGTLVFSFAGTLKVSGGIGGHYRGRIPITAEYE</sequence>
<dbReference type="EMBL" id="CP136594">
    <property type="protein sequence ID" value="WOE75055.1"/>
    <property type="molecule type" value="Genomic_DNA"/>
</dbReference>
<organism evidence="1 2">
    <name type="scientific">Alterisphingorhabdus coralli</name>
    <dbReference type="NCBI Taxonomy" id="3071408"/>
    <lineage>
        <taxon>Bacteria</taxon>
        <taxon>Pseudomonadati</taxon>
        <taxon>Pseudomonadota</taxon>
        <taxon>Alphaproteobacteria</taxon>
        <taxon>Sphingomonadales</taxon>
        <taxon>Sphingomonadaceae</taxon>
        <taxon>Alterisphingorhabdus (ex Yan et al. 2024)</taxon>
    </lineage>
</organism>
<dbReference type="Proteomes" id="UP001302429">
    <property type="component" value="Chromosome"/>
</dbReference>
<evidence type="ECO:0000313" key="1">
    <source>
        <dbReference type="EMBL" id="WOE75055.1"/>
    </source>
</evidence>
<dbReference type="KEGG" id="acoa:RB602_14675"/>
<accession>A0AA97F9P1</accession>
<protein>
    <submittedName>
        <fullName evidence="1">DUF4402 domain-containing protein</fullName>
    </submittedName>
</protein>
<reference evidence="1 2" key="1">
    <citation type="submission" date="2023-10" db="EMBL/GenBank/DDBJ databases">
        <title>Complete genome sequence of a Sphingomonadaceae bacterium.</title>
        <authorList>
            <person name="Yan C."/>
        </authorList>
    </citation>
    <scope>NUCLEOTIDE SEQUENCE [LARGE SCALE GENOMIC DNA]</scope>
    <source>
        <strain evidence="1 2">SCSIO 66989</strain>
    </source>
</reference>
<dbReference type="AlphaFoldDB" id="A0AA97F9P1"/>
<gene>
    <name evidence="1" type="ORF">RB602_14675</name>
</gene>
<dbReference type="Pfam" id="PF14352">
    <property type="entry name" value="DUF4402"/>
    <property type="match status" value="1"/>
</dbReference>
<evidence type="ECO:0000313" key="2">
    <source>
        <dbReference type="Proteomes" id="UP001302429"/>
    </source>
</evidence>
<name>A0AA97F9P1_9SPHN</name>
<dbReference type="InterPro" id="IPR025514">
    <property type="entry name" value="DUF4402"/>
</dbReference>
<keyword evidence="2" id="KW-1185">Reference proteome</keyword>